<feature type="transmembrane region" description="Helical" evidence="6">
    <location>
        <begin position="157"/>
        <end position="178"/>
    </location>
</feature>
<feature type="transmembrane region" description="Helical" evidence="6">
    <location>
        <begin position="89"/>
        <end position="107"/>
    </location>
</feature>
<keyword evidence="3 6" id="KW-0812">Transmembrane</keyword>
<feature type="non-terminal residue" evidence="8">
    <location>
        <position position="1"/>
    </location>
</feature>
<sequence length="311" mass="35504">PKNDILLTDFDLIFSRFLLITTPEGLTSPKAGQRRCVESCDAEPNYTRFLNRCLPKEFEDKLDSFFNRTGVQEYFQEAVEDVNLVKGEMIKLVLFATVFALILVFLLRFVAGLIVWTVLIGATLASIGLTVFLWFTWYQKTKIKERTQIIEREINTYFIYAIVATLVALVVLVIVLVMRKRVKLVVRLFTEAGKAIQDMPLLLIQPLVTFLALMLVFAGCVYLGLLIQGGGFLAEGPNQNLYYKKDFAMKFARVYDLFIWFWLVQFCIGCQHMVMAGAVCIILSCVFSLLVYMIYSYGSGWFSSVLGVNIW</sequence>
<dbReference type="RefSeq" id="XP_008486767.2">
    <property type="nucleotide sequence ID" value="XM_008488545.2"/>
</dbReference>
<comment type="caution">
    <text evidence="6">Lacks conserved residue(s) required for the propagation of feature annotation.</text>
</comment>
<dbReference type="Proteomes" id="UP000079169">
    <property type="component" value="Unplaced"/>
</dbReference>
<evidence type="ECO:0000256" key="3">
    <source>
        <dbReference type="ARBA" id="ARBA00022692"/>
    </source>
</evidence>
<accession>A0A1S3DSG4</accession>
<dbReference type="GO" id="GO:0022857">
    <property type="term" value="F:transmembrane transporter activity"/>
    <property type="evidence" value="ECO:0007669"/>
    <property type="project" value="UniProtKB-UniRule"/>
</dbReference>
<evidence type="ECO:0000313" key="7">
    <source>
        <dbReference type="Proteomes" id="UP000079169"/>
    </source>
</evidence>
<feature type="transmembrane region" description="Helical" evidence="6">
    <location>
        <begin position="275"/>
        <end position="295"/>
    </location>
</feature>
<dbReference type="Pfam" id="PF04515">
    <property type="entry name" value="Choline_transpo"/>
    <property type="match status" value="1"/>
</dbReference>
<dbReference type="KEGG" id="dci:103523506"/>
<feature type="transmembrane region" description="Helical" evidence="6">
    <location>
        <begin position="199"/>
        <end position="227"/>
    </location>
</feature>
<dbReference type="InterPro" id="IPR007603">
    <property type="entry name" value="Choline_transptr-like"/>
</dbReference>
<dbReference type="PANTHER" id="PTHR12385:SF96">
    <property type="entry name" value="CHOLINE TRANSPORTER-LIKE PROTEIN"/>
    <property type="match status" value="1"/>
</dbReference>
<name>A0A1S3DSG4_DIACI</name>
<evidence type="ECO:0000313" key="8">
    <source>
        <dbReference type="RefSeq" id="XP_008486767.2"/>
    </source>
</evidence>
<evidence type="ECO:0000256" key="5">
    <source>
        <dbReference type="ARBA" id="ARBA00023136"/>
    </source>
</evidence>
<proteinExistence type="inferred from homology"/>
<dbReference type="PANTHER" id="PTHR12385">
    <property type="entry name" value="CHOLINE TRANSPORTER-LIKE (SLC FAMILY 44)"/>
    <property type="match status" value="1"/>
</dbReference>
<dbReference type="AlphaFoldDB" id="A0A1S3DSG4"/>
<evidence type="ECO:0000256" key="2">
    <source>
        <dbReference type="ARBA" id="ARBA00007168"/>
    </source>
</evidence>
<protein>
    <recommendedName>
        <fullName evidence="6">Choline transporter-like protein</fullName>
    </recommendedName>
</protein>
<keyword evidence="5 6" id="KW-0472">Membrane</keyword>
<evidence type="ECO:0000256" key="6">
    <source>
        <dbReference type="RuleBase" id="RU368066"/>
    </source>
</evidence>
<dbReference type="PaxDb" id="121845-A0A1S3DSG4"/>
<dbReference type="GeneID" id="103523506"/>
<organism evidence="7 8">
    <name type="scientific">Diaphorina citri</name>
    <name type="common">Asian citrus psyllid</name>
    <dbReference type="NCBI Taxonomy" id="121845"/>
    <lineage>
        <taxon>Eukaryota</taxon>
        <taxon>Metazoa</taxon>
        <taxon>Ecdysozoa</taxon>
        <taxon>Arthropoda</taxon>
        <taxon>Hexapoda</taxon>
        <taxon>Insecta</taxon>
        <taxon>Pterygota</taxon>
        <taxon>Neoptera</taxon>
        <taxon>Paraneoptera</taxon>
        <taxon>Hemiptera</taxon>
        <taxon>Sternorrhyncha</taxon>
        <taxon>Psylloidea</taxon>
        <taxon>Psyllidae</taxon>
        <taxon>Diaphorininae</taxon>
        <taxon>Diaphorina</taxon>
    </lineage>
</organism>
<dbReference type="STRING" id="121845.A0A1S3DSG4"/>
<dbReference type="GO" id="GO:0005886">
    <property type="term" value="C:plasma membrane"/>
    <property type="evidence" value="ECO:0007669"/>
    <property type="project" value="UniProtKB-SubCell"/>
</dbReference>
<comment type="similarity">
    <text evidence="2 6">Belongs to the CTL (choline transporter-like) family.</text>
</comment>
<evidence type="ECO:0000256" key="1">
    <source>
        <dbReference type="ARBA" id="ARBA00004141"/>
    </source>
</evidence>
<evidence type="ECO:0000256" key="4">
    <source>
        <dbReference type="ARBA" id="ARBA00022989"/>
    </source>
</evidence>
<feature type="transmembrane region" description="Helical" evidence="6">
    <location>
        <begin position="114"/>
        <end position="137"/>
    </location>
</feature>
<keyword evidence="7" id="KW-1185">Reference proteome</keyword>
<reference evidence="8" key="1">
    <citation type="submission" date="2025-08" db="UniProtKB">
        <authorList>
            <consortium name="RefSeq"/>
        </authorList>
    </citation>
    <scope>IDENTIFICATION</scope>
</reference>
<feature type="transmembrane region" description="Helical" evidence="6">
    <location>
        <begin position="247"/>
        <end position="268"/>
    </location>
</feature>
<comment type="function">
    <text evidence="6">Choline transporter.</text>
</comment>
<comment type="subcellular location">
    <subcellularLocation>
        <location evidence="6">Cell membrane</location>
        <topology evidence="6">Multi-pass membrane protein</topology>
    </subcellularLocation>
    <subcellularLocation>
        <location evidence="1">Membrane</location>
        <topology evidence="1">Multi-pass membrane protein</topology>
    </subcellularLocation>
</comment>
<gene>
    <name evidence="8" type="primary">LOC103523506</name>
</gene>
<keyword evidence="4 6" id="KW-1133">Transmembrane helix</keyword>